<sequence>MRKVLVLFFLLLLPLAVAQEIKIVEYKIDGTMKVTVDKVGNAHVTEMWKFTPNLYLQMKQAYPTTYMLRREFENKRSDTEYKNMKIEWDDSNNQIKASYVMLGAAVNKGSYWEFKLGESDLTLSTQTGNTVVLTAVQPLFGGQGRLVETITIVLPEDAKNIRFENGVIKYELPYNESSKNPVFLALAGLAIAGLVILNIPLKREKQ</sequence>
<keyword evidence="3" id="KW-1185">Reference proteome</keyword>
<dbReference type="RefSeq" id="WP_042681826.1">
    <property type="nucleotide sequence ID" value="NZ_CP006965.1"/>
</dbReference>
<dbReference type="Proteomes" id="UP000019027">
    <property type="component" value="Chromosome"/>
</dbReference>
<accession>W0I969</accession>
<name>W0I969_9EURY</name>
<dbReference type="AlphaFoldDB" id="W0I969"/>
<evidence type="ECO:0000313" key="2">
    <source>
        <dbReference type="EMBL" id="AHF80948.1"/>
    </source>
</evidence>
<gene>
    <name evidence="2" type="ORF">TES1_1572</name>
</gene>
<dbReference type="KEGG" id="ths:TES1_1572"/>
<feature type="transmembrane region" description="Helical" evidence="1">
    <location>
        <begin position="182"/>
        <end position="201"/>
    </location>
</feature>
<evidence type="ECO:0000313" key="3">
    <source>
        <dbReference type="Proteomes" id="UP000019027"/>
    </source>
</evidence>
<proteinExistence type="predicted"/>
<organism evidence="2 3">
    <name type="scientific">Thermococcus paralvinellae</name>
    <dbReference type="NCBI Taxonomy" id="582419"/>
    <lineage>
        <taxon>Archaea</taxon>
        <taxon>Methanobacteriati</taxon>
        <taxon>Methanobacteriota</taxon>
        <taxon>Thermococci</taxon>
        <taxon>Thermococcales</taxon>
        <taxon>Thermococcaceae</taxon>
        <taxon>Thermococcus</taxon>
    </lineage>
</organism>
<reference evidence="2 3" key="1">
    <citation type="journal article" date="2014" name="Int. J. Syst. Evol. Microbiol.">
        <title>Thermococcus paralvinellae sp. nov. and Thermococcus cleftensis sp. nov. of hyperthermophilic heterotrophs from deep-sea hydrothermal vents.</title>
        <authorList>
            <person name="Hensley S.A."/>
            <person name="Jung J.H."/>
            <person name="Park C.S."/>
            <person name="Holden J.F."/>
        </authorList>
    </citation>
    <scope>NUCLEOTIDE SEQUENCE [LARGE SCALE GENOMIC DNA]</scope>
    <source>
        <strain evidence="2 3">ES1</strain>
    </source>
</reference>
<dbReference type="EMBL" id="CP006965">
    <property type="protein sequence ID" value="AHF80948.1"/>
    <property type="molecule type" value="Genomic_DNA"/>
</dbReference>
<keyword evidence="1" id="KW-1133">Transmembrane helix</keyword>
<dbReference type="STRING" id="582419.TES1_1572"/>
<protein>
    <submittedName>
        <fullName evidence="2">Uncharacterized protein</fullName>
    </submittedName>
</protein>
<evidence type="ECO:0000256" key="1">
    <source>
        <dbReference type="SAM" id="Phobius"/>
    </source>
</evidence>
<dbReference type="OrthoDB" id="99833at2157"/>
<dbReference type="HOGENOM" id="CLU_1329532_0_0_2"/>
<dbReference type="GeneID" id="24906758"/>
<keyword evidence="1" id="KW-0812">Transmembrane</keyword>
<keyword evidence="1" id="KW-0472">Membrane</keyword>